<feature type="transmembrane region" description="Helical" evidence="1">
    <location>
        <begin position="128"/>
        <end position="146"/>
    </location>
</feature>
<feature type="transmembrane region" description="Helical" evidence="1">
    <location>
        <begin position="6"/>
        <end position="23"/>
    </location>
</feature>
<accession>A0AAE3IU41</accession>
<dbReference type="AlphaFoldDB" id="A0AAE3IU41"/>
<comment type="caution">
    <text evidence="2">The sequence shown here is derived from an EMBL/GenBank/DDBJ whole genome shotgun (WGS) entry which is preliminary data.</text>
</comment>
<protein>
    <submittedName>
        <fullName evidence="2">Uncharacterized protein</fullName>
    </submittedName>
</protein>
<proteinExistence type="predicted"/>
<dbReference type="Proteomes" id="UP001209318">
    <property type="component" value="Unassembled WGS sequence"/>
</dbReference>
<keyword evidence="1" id="KW-0812">Transmembrane</keyword>
<feature type="transmembrane region" description="Helical" evidence="1">
    <location>
        <begin position="60"/>
        <end position="83"/>
    </location>
</feature>
<evidence type="ECO:0000256" key="1">
    <source>
        <dbReference type="SAM" id="Phobius"/>
    </source>
</evidence>
<evidence type="ECO:0000313" key="3">
    <source>
        <dbReference type="Proteomes" id="UP001209318"/>
    </source>
</evidence>
<name>A0AAE3IU41_9BACI</name>
<evidence type="ECO:0000313" key="2">
    <source>
        <dbReference type="EMBL" id="MCU9614521.1"/>
    </source>
</evidence>
<dbReference type="EMBL" id="JAOUSF010000004">
    <property type="protein sequence ID" value="MCU9614521.1"/>
    <property type="molecule type" value="Genomic_DNA"/>
</dbReference>
<keyword evidence="1" id="KW-0472">Membrane</keyword>
<dbReference type="RefSeq" id="WP_263073813.1">
    <property type="nucleotide sequence ID" value="NZ_JAOUSF010000004.1"/>
</dbReference>
<keyword evidence="1" id="KW-1133">Transmembrane helix</keyword>
<reference evidence="2" key="1">
    <citation type="submission" date="2022-10" db="EMBL/GenBank/DDBJ databases">
        <title>Description of Fervidibacillus gen. nov. in the family Fervidibacillaceae fam. nov. with two species, Fervidibacillus albus sp. nov., and Fervidibacillus halotolerans sp. nov., isolated from tidal flat sediments.</title>
        <authorList>
            <person name="Kwon K.K."/>
            <person name="Yang S.-H."/>
        </authorList>
    </citation>
    <scope>NUCLEOTIDE SEQUENCE</scope>
    <source>
        <strain evidence="2">JCM 19140</strain>
    </source>
</reference>
<feature type="transmembrane region" description="Helical" evidence="1">
    <location>
        <begin position="30"/>
        <end position="48"/>
    </location>
</feature>
<keyword evidence="3" id="KW-1185">Reference proteome</keyword>
<organism evidence="2 3">
    <name type="scientific">Perspicuibacillus lycopersici</name>
    <dbReference type="NCBI Taxonomy" id="1325689"/>
    <lineage>
        <taxon>Bacteria</taxon>
        <taxon>Bacillati</taxon>
        <taxon>Bacillota</taxon>
        <taxon>Bacilli</taxon>
        <taxon>Bacillales</taxon>
        <taxon>Bacillaceae</taxon>
        <taxon>Perspicuibacillus</taxon>
    </lineage>
</organism>
<gene>
    <name evidence="2" type="ORF">OEV98_13335</name>
</gene>
<feature type="transmembrane region" description="Helical" evidence="1">
    <location>
        <begin position="90"/>
        <end position="108"/>
    </location>
</feature>
<sequence>MRPSKLILYAMMILPWLTVPFLGKKTIKRFLPASLFMSSVVWVEGHIARNKRWWFFYEKIVPKAIGEFPLIVGVFLIGTLWILRFTYGKFIRFIILNLIVDSFFTFVVVEWFQKLKVATLVRINKIQLSLLFLLKSMLLYGFQFIIEKTKFIKE</sequence>